<dbReference type="PANTHER" id="PTHR45930:SF4">
    <property type="entry name" value="ADHESION G PROTEIN-COUPLED RECEPTOR A3"/>
    <property type="match status" value="1"/>
</dbReference>
<keyword evidence="5" id="KW-0732">Signal</keyword>
<organism evidence="15 16">
    <name type="scientific">Parascaris univalens</name>
    <name type="common">Nematode worm</name>
    <dbReference type="NCBI Taxonomy" id="6257"/>
    <lineage>
        <taxon>Eukaryota</taxon>
        <taxon>Metazoa</taxon>
        <taxon>Ecdysozoa</taxon>
        <taxon>Nematoda</taxon>
        <taxon>Chromadorea</taxon>
        <taxon>Rhabditida</taxon>
        <taxon>Spirurina</taxon>
        <taxon>Ascaridomorpha</taxon>
        <taxon>Ascaridoidea</taxon>
        <taxon>Ascarididae</taxon>
        <taxon>Parascaris</taxon>
    </lineage>
</organism>
<protein>
    <submittedName>
        <fullName evidence="16">G-protein coupled receptor</fullName>
    </submittedName>
</protein>
<keyword evidence="3" id="KW-0433">Leucine-rich repeat</keyword>
<feature type="domain" description="G-protein coupled receptors family 2 profile 2" evidence="13">
    <location>
        <begin position="719"/>
        <end position="907"/>
    </location>
</feature>
<evidence type="ECO:0000256" key="8">
    <source>
        <dbReference type="ARBA" id="ARBA00023136"/>
    </source>
</evidence>
<feature type="transmembrane region" description="Helical" evidence="11">
    <location>
        <begin position="994"/>
        <end position="1017"/>
    </location>
</feature>
<dbReference type="InterPro" id="IPR013783">
    <property type="entry name" value="Ig-like_fold"/>
</dbReference>
<feature type="domain" description="Ig-like" evidence="14">
    <location>
        <begin position="257"/>
        <end position="346"/>
    </location>
</feature>
<dbReference type="PROSITE" id="PS50227">
    <property type="entry name" value="G_PROTEIN_RECEP_F2_3"/>
    <property type="match status" value="1"/>
</dbReference>
<evidence type="ECO:0000256" key="6">
    <source>
        <dbReference type="ARBA" id="ARBA00022737"/>
    </source>
</evidence>
<dbReference type="SUPFAM" id="SSF52058">
    <property type="entry name" value="L domain-like"/>
    <property type="match status" value="1"/>
</dbReference>
<feature type="transmembrane region" description="Helical" evidence="11">
    <location>
        <begin position="755"/>
        <end position="774"/>
    </location>
</feature>
<feature type="transmembrane region" description="Helical" evidence="11">
    <location>
        <begin position="966"/>
        <end position="988"/>
    </location>
</feature>
<dbReference type="InterPro" id="IPR017981">
    <property type="entry name" value="GPCR_2-like_7TM"/>
</dbReference>
<evidence type="ECO:0000256" key="4">
    <source>
        <dbReference type="ARBA" id="ARBA00022692"/>
    </source>
</evidence>
<dbReference type="InterPro" id="IPR003591">
    <property type="entry name" value="Leu-rich_rpt_typical-subtyp"/>
</dbReference>
<dbReference type="Gene3D" id="3.80.10.10">
    <property type="entry name" value="Ribonuclease Inhibitor"/>
    <property type="match status" value="1"/>
</dbReference>
<evidence type="ECO:0000256" key="3">
    <source>
        <dbReference type="ARBA" id="ARBA00022614"/>
    </source>
</evidence>
<dbReference type="InterPro" id="IPR013098">
    <property type="entry name" value="Ig_I-set"/>
</dbReference>
<evidence type="ECO:0000256" key="11">
    <source>
        <dbReference type="SAM" id="Phobius"/>
    </source>
</evidence>
<feature type="transmembrane region" description="Helical" evidence="11">
    <location>
        <begin position="885"/>
        <end position="909"/>
    </location>
</feature>
<dbReference type="PROSITE" id="PS51450">
    <property type="entry name" value="LRR"/>
    <property type="match status" value="1"/>
</dbReference>
<dbReference type="GO" id="GO:0005886">
    <property type="term" value="C:plasma membrane"/>
    <property type="evidence" value="ECO:0007669"/>
    <property type="project" value="TreeGrafter"/>
</dbReference>
<keyword evidence="9" id="KW-1015">Disulfide bond</keyword>
<name>A0A915BFS9_PARUN</name>
<evidence type="ECO:0000256" key="5">
    <source>
        <dbReference type="ARBA" id="ARBA00022729"/>
    </source>
</evidence>
<keyword evidence="8 11" id="KW-0472">Membrane</keyword>
<dbReference type="Pfam" id="PF13855">
    <property type="entry name" value="LRR_8"/>
    <property type="match status" value="1"/>
</dbReference>
<reference evidence="16" key="1">
    <citation type="submission" date="2022-11" db="UniProtKB">
        <authorList>
            <consortium name="WormBaseParasite"/>
        </authorList>
    </citation>
    <scope>IDENTIFICATION</scope>
</reference>
<keyword evidence="15" id="KW-1185">Reference proteome</keyword>
<evidence type="ECO:0000259" key="12">
    <source>
        <dbReference type="PROSITE" id="PS50227"/>
    </source>
</evidence>
<dbReference type="Gene3D" id="2.60.40.10">
    <property type="entry name" value="Immunoglobulins"/>
    <property type="match status" value="1"/>
</dbReference>
<sequence length="1219" mass="136901">MFYRAGIQKVKSSYEGYVSFILLPQMTYLLTVVLFSIDGLLARHPGCFTHTDHDGFDVVNCSHQRFQRILPRARLHTSQFELMPNAISSRTRSLNLSNNEFISLNSSSFASLRRPEILESLDLSNNKLIFIAPAAFKSLTRLKYLNLSGNRLHTVNRSSFTELDSLEVLNLDGNPLSSFPDRTFSPLLHLKQISIQSDQLACDCQLVDLLKFINKENSVNVTDRTVCIFPITLRGEKLATLQAKSMKKACGRGDFEPSIFELEPSSASLIVYPGEEQQIACMISNIGNISMEWLKNNVPVSSTSRLEITHSSNTNIRSLTLTFKPVEWEDEGDWICYAEFREASLRNTIRLMPISVNTEHCVQEWKADEKGEIVWPISKQGTVSAICPHGPLNAVAYRVCRQGKWSEVDSGSCAFSSALTKSLFHTLSHMHSSKLLDELIDSMPLAYELSPYETRLIGWIIGNASESDANQELTAIAFALRSKYATTELDGEMLRNRLQSIALNDQIMRLKNMAACELMLLSTSLDEEAHKVGFISAYTNGQYTCHRQRNVELLAANGMTSMRIPWQTLDLFPSVTVLNVFWFANTHLFATSYTLDGRWVALNQVHAIVLKRTNLKPVQAVEKASDILNTDGPSAILFTYFLRIPTEQVRLGVWNDGEWRIADGNECTQRRAGPRYVIIACSRAFIISHLGENLTFFTAMQNASLIDELTTVKKGIELPWWTYMSSGFLSFSMVFVVFSNICCIRRKHVLYCKSLHVLINLCVSIFSLCVAFTLGVNKVFDESICILDGALIHFSFLAAFYWIMLAVRTTQRKIGKVASSKEQRVAEDEFSEPEFENVAPHGPIAGLYFLAYGVPFFSVSFSVAIDASSYTSSTHSCFPPTTFQSKVFQCGVLLPFMLSLLFTIIFYTVGKCRVEYLRRLFESRCLSDTPRTENPSAPLVGDAELKLLDTSLPDDDMTARHQMNGFITTALLLLGACCVAVIYVRVALATTDSAAIPVAVSILHSILCCALAIFIFYMHSVRRFQLLWQKNRMRMLLNCSAPTQNDRSPLVRGVRTIVDADILCVPRPAPQSCTTNANALPPTQQNPIVHHTYHGNDGLSFARLRKKYFRRMHGALGTGKLRERAMQRAARKYYQCKRQFARHSSTLSTVQGTTIEEESGGIVSNDFFEASESINEDFTSSSGLDLLHVEMDRLSEKHKEMASMSSASTQSRRICYAQV</sequence>
<feature type="transmembrane region" description="Helical" evidence="11">
    <location>
        <begin position="720"/>
        <end position="743"/>
    </location>
</feature>
<proteinExistence type="inferred from homology"/>
<feature type="transmembrane region" description="Helical" evidence="11">
    <location>
        <begin position="845"/>
        <end position="865"/>
    </location>
</feature>
<evidence type="ECO:0000313" key="15">
    <source>
        <dbReference type="Proteomes" id="UP000887569"/>
    </source>
</evidence>
<keyword evidence="6" id="KW-0677">Repeat</keyword>
<comment type="similarity">
    <text evidence="2">Belongs to the G-protein coupled receptor 2 family. Adhesion G-protein coupled receptor (ADGR) subfamily.</text>
</comment>
<evidence type="ECO:0000259" key="14">
    <source>
        <dbReference type="PROSITE" id="PS50835"/>
    </source>
</evidence>
<dbReference type="InterPro" id="IPR036179">
    <property type="entry name" value="Ig-like_dom_sf"/>
</dbReference>
<dbReference type="InterPro" id="IPR032675">
    <property type="entry name" value="LRR_dom_sf"/>
</dbReference>
<evidence type="ECO:0000313" key="16">
    <source>
        <dbReference type="WBParaSite" id="PgR038X_g025_t03"/>
    </source>
</evidence>
<evidence type="ECO:0000256" key="2">
    <source>
        <dbReference type="ARBA" id="ARBA00007343"/>
    </source>
</evidence>
<dbReference type="Gene3D" id="1.20.1070.10">
    <property type="entry name" value="Rhodopsin 7-helix transmembrane proteins"/>
    <property type="match status" value="1"/>
</dbReference>
<dbReference type="SMART" id="SM00369">
    <property type="entry name" value="LRR_TYP"/>
    <property type="match status" value="3"/>
</dbReference>
<dbReference type="AlphaFoldDB" id="A0A915BFS9"/>
<feature type="transmembrane region" description="Helical" evidence="11">
    <location>
        <begin position="20"/>
        <end position="41"/>
    </location>
</feature>
<dbReference type="Pfam" id="PF07679">
    <property type="entry name" value="I-set"/>
    <property type="match status" value="1"/>
</dbReference>
<dbReference type="GO" id="GO:0004930">
    <property type="term" value="F:G protein-coupled receptor activity"/>
    <property type="evidence" value="ECO:0007669"/>
    <property type="project" value="InterPro"/>
</dbReference>
<dbReference type="InterPro" id="IPR001611">
    <property type="entry name" value="Leu-rich_rpt"/>
</dbReference>
<dbReference type="PROSITE" id="PS50261">
    <property type="entry name" value="G_PROTEIN_RECEP_F2_4"/>
    <property type="match status" value="1"/>
</dbReference>
<feature type="transmembrane region" description="Helical" evidence="11">
    <location>
        <begin position="786"/>
        <end position="807"/>
    </location>
</feature>
<dbReference type="SUPFAM" id="SSF48726">
    <property type="entry name" value="Immunoglobulin"/>
    <property type="match status" value="1"/>
</dbReference>
<evidence type="ECO:0000256" key="1">
    <source>
        <dbReference type="ARBA" id="ARBA00004141"/>
    </source>
</evidence>
<evidence type="ECO:0000259" key="13">
    <source>
        <dbReference type="PROSITE" id="PS50261"/>
    </source>
</evidence>
<feature type="domain" description="G-protein coupled receptors family 2 profile 1" evidence="12">
    <location>
        <begin position="335"/>
        <end position="417"/>
    </location>
</feature>
<keyword evidence="7 11" id="KW-1133">Transmembrane helix</keyword>
<evidence type="ECO:0000256" key="10">
    <source>
        <dbReference type="ARBA" id="ARBA00023170"/>
    </source>
</evidence>
<dbReference type="Proteomes" id="UP000887569">
    <property type="component" value="Unplaced"/>
</dbReference>
<dbReference type="InterPro" id="IPR051963">
    <property type="entry name" value="Adhesion_GPCR_A"/>
</dbReference>
<accession>A0A915BFS9</accession>
<keyword evidence="4 11" id="KW-0812">Transmembrane</keyword>
<keyword evidence="10" id="KW-0675">Receptor</keyword>
<dbReference type="PANTHER" id="PTHR45930">
    <property type="entry name" value="G-PROTEIN COUPLED RECEPTOR 124-LIKE PROTEIN"/>
    <property type="match status" value="1"/>
</dbReference>
<dbReference type="PROSITE" id="PS50835">
    <property type="entry name" value="IG_LIKE"/>
    <property type="match status" value="1"/>
</dbReference>
<evidence type="ECO:0000256" key="9">
    <source>
        <dbReference type="ARBA" id="ARBA00023157"/>
    </source>
</evidence>
<evidence type="ECO:0000256" key="7">
    <source>
        <dbReference type="ARBA" id="ARBA00022989"/>
    </source>
</evidence>
<dbReference type="CDD" id="cd00096">
    <property type="entry name" value="Ig"/>
    <property type="match status" value="1"/>
</dbReference>
<dbReference type="InterPro" id="IPR001879">
    <property type="entry name" value="GPCR_2_extracellular_dom"/>
</dbReference>
<dbReference type="WBParaSite" id="PgR038X_g025_t03">
    <property type="protein sequence ID" value="PgR038X_g025_t03"/>
    <property type="gene ID" value="PgR038X_g025"/>
</dbReference>
<dbReference type="GO" id="GO:0007166">
    <property type="term" value="P:cell surface receptor signaling pathway"/>
    <property type="evidence" value="ECO:0007669"/>
    <property type="project" value="InterPro"/>
</dbReference>
<comment type="subcellular location">
    <subcellularLocation>
        <location evidence="1">Membrane</location>
        <topology evidence="1">Multi-pass membrane protein</topology>
    </subcellularLocation>
</comment>
<dbReference type="InterPro" id="IPR007110">
    <property type="entry name" value="Ig-like_dom"/>
</dbReference>